<dbReference type="PATRIC" id="fig|66876.3.peg.1715"/>
<keyword evidence="2" id="KW-1185">Reference proteome</keyword>
<dbReference type="SUPFAM" id="SSF102712">
    <property type="entry name" value="JAB1/MPN domain"/>
    <property type="match status" value="1"/>
</dbReference>
<organism evidence="1 2">
    <name type="scientific">Streptomyces chattanoogensis</name>
    <dbReference type="NCBI Taxonomy" id="66876"/>
    <lineage>
        <taxon>Bacteria</taxon>
        <taxon>Bacillati</taxon>
        <taxon>Actinomycetota</taxon>
        <taxon>Actinomycetes</taxon>
        <taxon>Kitasatosporales</taxon>
        <taxon>Streptomycetaceae</taxon>
        <taxon>Streptomyces</taxon>
    </lineage>
</organism>
<evidence type="ECO:0008006" key="3">
    <source>
        <dbReference type="Google" id="ProtNLM"/>
    </source>
</evidence>
<sequence>MSHGTLEPFLHAAFEAYEGCSPAEPPSSFALLLGTLRNGRALIAATEFARNARSADRTATEEFRTTIVPRFGTAYDNIHRGFWCDSRDLLRIHRQAAAQGLEVLGSIHLHPDWHRIGPPSERGLRISEAPTPMDAYMFASTGWLVNMICYVERQEGLLCYTLGAWRPAGGPDATACAPLRIQLHEHRERGVPA</sequence>
<evidence type="ECO:0000313" key="1">
    <source>
        <dbReference type="EMBL" id="KPC65263.1"/>
    </source>
</evidence>
<protein>
    <recommendedName>
        <fullName evidence="3">JAB domain-containing protein</fullName>
    </recommendedName>
</protein>
<name>A0A0N0XY75_9ACTN</name>
<accession>A0A0N0XY75</accession>
<dbReference type="EMBL" id="LGKG01000046">
    <property type="protein sequence ID" value="KPC65263.1"/>
    <property type="molecule type" value="Genomic_DNA"/>
</dbReference>
<dbReference type="Gene3D" id="3.40.140.10">
    <property type="entry name" value="Cytidine Deaminase, domain 2"/>
    <property type="match status" value="1"/>
</dbReference>
<reference evidence="2" key="1">
    <citation type="submission" date="2015-07" db="EMBL/GenBank/DDBJ databases">
        <authorList>
            <person name="Ju K.-S."/>
            <person name="Doroghazi J.R."/>
            <person name="Metcalf W.W."/>
        </authorList>
    </citation>
    <scope>NUCLEOTIDE SEQUENCE [LARGE SCALE GENOMIC DNA]</scope>
    <source>
        <strain evidence="2">NRRL ISP-5002</strain>
    </source>
</reference>
<gene>
    <name evidence="1" type="ORF">ADL29_07835</name>
</gene>
<dbReference type="AlphaFoldDB" id="A0A0N0XY75"/>
<proteinExistence type="predicted"/>
<evidence type="ECO:0000313" key="2">
    <source>
        <dbReference type="Proteomes" id="UP000037982"/>
    </source>
</evidence>
<dbReference type="Proteomes" id="UP000037982">
    <property type="component" value="Unassembled WGS sequence"/>
</dbReference>
<dbReference type="RefSeq" id="WP_157878421.1">
    <property type="nucleotide sequence ID" value="NZ_LGKG01000046.1"/>
</dbReference>
<comment type="caution">
    <text evidence="1">The sequence shown here is derived from an EMBL/GenBank/DDBJ whole genome shotgun (WGS) entry which is preliminary data.</text>
</comment>